<evidence type="ECO:0000259" key="11">
    <source>
        <dbReference type="Pfam" id="PF05698"/>
    </source>
</evidence>
<keyword evidence="6" id="KW-0697">Rotamase</keyword>
<comment type="similarity">
    <text evidence="3">Belongs to the FKBP-type PPIase family. Tig subfamily.</text>
</comment>
<dbReference type="Pfam" id="PF05697">
    <property type="entry name" value="Trigger_N"/>
    <property type="match status" value="1"/>
</dbReference>
<dbReference type="RefSeq" id="WP_379808824.1">
    <property type="nucleotide sequence ID" value="NZ_JBHUOL010000022.1"/>
</dbReference>
<dbReference type="PIRSF" id="PIRSF003095">
    <property type="entry name" value="Trigger_factor"/>
    <property type="match status" value="1"/>
</dbReference>
<comment type="subcellular location">
    <subcellularLocation>
        <location evidence="2">Cytoplasm</location>
    </subcellularLocation>
</comment>
<dbReference type="InterPro" id="IPR027304">
    <property type="entry name" value="Trigger_fact/SurA_dom_sf"/>
</dbReference>
<proteinExistence type="inferred from homology"/>
<feature type="domain" description="Trigger factor ribosome-binding bacterial" evidence="10">
    <location>
        <begin position="1"/>
        <end position="146"/>
    </location>
</feature>
<dbReference type="EC" id="5.2.1.8" evidence="4"/>
<dbReference type="GO" id="GO:0003755">
    <property type="term" value="F:peptidyl-prolyl cis-trans isomerase activity"/>
    <property type="evidence" value="ECO:0007669"/>
    <property type="project" value="UniProtKB-EC"/>
</dbReference>
<dbReference type="EMBL" id="JBHUOL010000022">
    <property type="protein sequence ID" value="MFD2909879.1"/>
    <property type="molecule type" value="Genomic_DNA"/>
</dbReference>
<keyword evidence="13" id="KW-1185">Reference proteome</keyword>
<evidence type="ECO:0000256" key="2">
    <source>
        <dbReference type="ARBA" id="ARBA00004496"/>
    </source>
</evidence>
<evidence type="ECO:0000256" key="9">
    <source>
        <dbReference type="ARBA" id="ARBA00029986"/>
    </source>
</evidence>
<feature type="domain" description="Trigger factor C-terminal" evidence="11">
    <location>
        <begin position="268"/>
        <end position="373"/>
    </location>
</feature>
<gene>
    <name evidence="12" type="primary">tig</name>
    <name evidence="12" type="ORF">ACFSX9_14160</name>
</gene>
<dbReference type="InterPro" id="IPR008881">
    <property type="entry name" value="Trigger_fac_ribosome-bd_bac"/>
</dbReference>
<dbReference type="Gene3D" id="1.10.3120.10">
    <property type="entry name" value="Trigger factor, C-terminal domain"/>
    <property type="match status" value="1"/>
</dbReference>
<dbReference type="Proteomes" id="UP001597549">
    <property type="component" value="Unassembled WGS sequence"/>
</dbReference>
<keyword evidence="7" id="KW-0143">Chaperone</keyword>
<comment type="catalytic activity">
    <reaction evidence="1">
        <text>[protein]-peptidylproline (omega=180) = [protein]-peptidylproline (omega=0)</text>
        <dbReference type="Rhea" id="RHEA:16237"/>
        <dbReference type="Rhea" id="RHEA-COMP:10747"/>
        <dbReference type="Rhea" id="RHEA-COMP:10748"/>
        <dbReference type="ChEBI" id="CHEBI:83833"/>
        <dbReference type="ChEBI" id="CHEBI:83834"/>
        <dbReference type="EC" id="5.2.1.8"/>
    </reaction>
</comment>
<dbReference type="Gene3D" id="3.30.70.1050">
    <property type="entry name" value="Trigger factor ribosome-binding domain"/>
    <property type="match status" value="1"/>
</dbReference>
<reference evidence="13" key="1">
    <citation type="journal article" date="2019" name="Int. J. Syst. Evol. Microbiol.">
        <title>The Global Catalogue of Microorganisms (GCM) 10K type strain sequencing project: providing services to taxonomists for standard genome sequencing and annotation.</title>
        <authorList>
            <consortium name="The Broad Institute Genomics Platform"/>
            <consortium name="The Broad Institute Genome Sequencing Center for Infectious Disease"/>
            <person name="Wu L."/>
            <person name="Ma J."/>
        </authorList>
    </citation>
    <scope>NUCLEOTIDE SEQUENCE [LARGE SCALE GENOMIC DNA]</scope>
    <source>
        <strain evidence="13">KCTC 52644</strain>
    </source>
</reference>
<evidence type="ECO:0000256" key="4">
    <source>
        <dbReference type="ARBA" id="ARBA00013194"/>
    </source>
</evidence>
<dbReference type="InterPro" id="IPR008880">
    <property type="entry name" value="Trigger_fac_C"/>
</dbReference>
<dbReference type="InterPro" id="IPR037041">
    <property type="entry name" value="Trigger_fac_C_sf"/>
</dbReference>
<evidence type="ECO:0000313" key="13">
    <source>
        <dbReference type="Proteomes" id="UP001597549"/>
    </source>
</evidence>
<dbReference type="SUPFAM" id="SSF109998">
    <property type="entry name" value="Triger factor/SurA peptide-binding domain-like"/>
    <property type="match status" value="1"/>
</dbReference>
<evidence type="ECO:0000256" key="1">
    <source>
        <dbReference type="ARBA" id="ARBA00000971"/>
    </source>
</evidence>
<sequence length="441" mass="49928">MNITKTQIDALNAVITIAITKEDYATQVDKKLYDYKKTAAISGFRKGAVPMSVIQKQYGKPVLQEEVNKVLQASLSKYLSSERLDLLGNPIPRMDQTIDWDQDEFSFDFEIGLAPEFVVDLSATKNVTRYTIIADDKMLNDQVDRIAKQYGKLISQSEVKEDFEVRGTFTNEENGIIAPANFGLDIFANKKVAKAFIGKKVGDVVAIETKGLFDDDHKLMDYLKIGHDDVHGLDITVDFTIEEINAIEKAEFNQELFDKIFGAGIISSIDELKAKIKEDAEVQFAQQSDQKFLNDVTDSLIENTKFDLPSLFLKKWMKTMGETPLPDDQIEEEYAKAEKGLRFQLIEGRVMAENKLQITFEDLKAHTAVIIKKQMAQFGQLDPSDEEVAGIVARVMGNQDEVKRLSEQVMGEKMIGLYNEKVKTKSKEVNYDQFVKEMYGE</sequence>
<dbReference type="InterPro" id="IPR036611">
    <property type="entry name" value="Trigger_fac_ribosome-bd_sf"/>
</dbReference>
<comment type="caution">
    <text evidence="12">The sequence shown here is derived from an EMBL/GenBank/DDBJ whole genome shotgun (WGS) entry which is preliminary data.</text>
</comment>
<dbReference type="SUPFAM" id="SSF102735">
    <property type="entry name" value="Trigger factor ribosome-binding domain"/>
    <property type="match status" value="1"/>
</dbReference>
<keyword evidence="8 12" id="KW-0413">Isomerase</keyword>
<evidence type="ECO:0000259" key="10">
    <source>
        <dbReference type="Pfam" id="PF05697"/>
    </source>
</evidence>
<organism evidence="12 13">
    <name type="scientific">Flavobacterium ardleyense</name>
    <dbReference type="NCBI Taxonomy" id="2038737"/>
    <lineage>
        <taxon>Bacteria</taxon>
        <taxon>Pseudomonadati</taxon>
        <taxon>Bacteroidota</taxon>
        <taxon>Flavobacteriia</taxon>
        <taxon>Flavobacteriales</taxon>
        <taxon>Flavobacteriaceae</taxon>
        <taxon>Flavobacterium</taxon>
    </lineage>
</organism>
<evidence type="ECO:0000256" key="8">
    <source>
        <dbReference type="ARBA" id="ARBA00023235"/>
    </source>
</evidence>
<evidence type="ECO:0000256" key="7">
    <source>
        <dbReference type="ARBA" id="ARBA00023186"/>
    </source>
</evidence>
<evidence type="ECO:0000256" key="5">
    <source>
        <dbReference type="ARBA" id="ARBA00016902"/>
    </source>
</evidence>
<dbReference type="InterPro" id="IPR005215">
    <property type="entry name" value="Trig_fac"/>
</dbReference>
<evidence type="ECO:0000256" key="6">
    <source>
        <dbReference type="ARBA" id="ARBA00023110"/>
    </source>
</evidence>
<dbReference type="PANTHER" id="PTHR30560:SF3">
    <property type="entry name" value="TRIGGER FACTOR-LIKE PROTEIN TIG, CHLOROPLASTIC"/>
    <property type="match status" value="1"/>
</dbReference>
<evidence type="ECO:0000313" key="12">
    <source>
        <dbReference type="EMBL" id="MFD2909879.1"/>
    </source>
</evidence>
<evidence type="ECO:0000256" key="3">
    <source>
        <dbReference type="ARBA" id="ARBA00005464"/>
    </source>
</evidence>
<name>A0ABW5ZAH8_9FLAO</name>
<dbReference type="Pfam" id="PF05698">
    <property type="entry name" value="Trigger_C"/>
    <property type="match status" value="1"/>
</dbReference>
<dbReference type="NCBIfam" id="TIGR00115">
    <property type="entry name" value="tig"/>
    <property type="match status" value="1"/>
</dbReference>
<dbReference type="PANTHER" id="PTHR30560">
    <property type="entry name" value="TRIGGER FACTOR CHAPERONE AND PEPTIDYL-PROLYL CIS/TRANS ISOMERASE"/>
    <property type="match status" value="1"/>
</dbReference>
<protein>
    <recommendedName>
        <fullName evidence="5">Trigger factor</fullName>
        <ecNumber evidence="4">5.2.1.8</ecNumber>
    </recommendedName>
    <alternativeName>
        <fullName evidence="9">PPIase</fullName>
    </alternativeName>
</protein>
<accession>A0ABW5ZAH8</accession>